<feature type="compositionally biased region" description="Low complexity" evidence="3">
    <location>
        <begin position="1094"/>
        <end position="1114"/>
    </location>
</feature>
<feature type="compositionally biased region" description="Basic and acidic residues" evidence="3">
    <location>
        <begin position="235"/>
        <end position="281"/>
    </location>
</feature>
<feature type="compositionally biased region" description="Polar residues" evidence="3">
    <location>
        <begin position="367"/>
        <end position="401"/>
    </location>
</feature>
<sequence length="1278" mass="141319">MARTKTSRRNSLPQRVDGNFNIRNRQKSKKRVKRVSWRDEEIEGMSLVSLETTEFTAEFTDPAILAAKPAVVRIRYTKEELVKLRQAPQSLKRPECFDPAYDIWQFDRKSSDTPSDNSGRFEPEYKRRSNDPRERVRKEQDGIVLSPQRRSFNSGCFVPVKVELQKRHRSDSPLGNKSEGTGGGSGGGSHHMQSHREIPAGARRIGSGRILTREVPWDYQDKGDADAEYGYRRERRDTDRDDRFERRSYGRDNIDKDKEKQHGRSRYGGDRRRISNEHREEEPEWFSGGPSSQNDTIELRGFDDDTKKLRNKKQSPSTMKRSKERALKNKERQQQDQPSDMKEKRGGGRGDDSGESDGNSGAKSGAPNASSTPNAEQTNGSGETDSSTVANHLPTSSSPITTKADDATKKYESKNVGNVNGPALDALEAILESKSIPSILTNGIGGDGDGPSSGSRFSRFFKTSSPPKTPFDDEDDIGGSHSSASMHDNYLLKTILRDISETKVTIPGETESSFAPISPAAYTGGCGSRSSAAATAAAQHGGAGTTASATTTVNNQKPLNLIDILQRNRQSVQQEEAVVGGGVKNLGVPGGKVLSLEELEAKMLQQGGGDPGAARIASAAHKQQQQQQQQKLHNQQQQAQQQPPLNKVEEDMTAFKRLLAQVSGGHAVPATNGPIPNKPPMSILEMLSHSQQQEELSRIPPQMGPLSPNPLQAPHIPNDLILKLQQVQNHVQQQQQRFDMLNKLMNAGMHHGQQLRTNHMQEMSLNQSRELLGRPEAQAILQGLKRGDITPQHLYQQLANPAMQPRHRELLLTIIKLHGGAGGAATAAAGTVVGGATPGSGIGPSPRVLSPVPPPHALFAAQQQQQQAQQSQQLRVSPLPPNAMHQRIPSPRELQVHTQNIMQRALIKKKLEEQQENFKKRQEMQQRGQSPAGGVSPAKQTASPTPLAFTPTSVLRKMTAERDEGGNKDGGNKNADSQNKTQQGRPVVGMKNSLSQMTQQQQPQQQNQSQWNVQQQQQQSLKQPVGRAIVKANSNFPTSSQQQQSSQDVQQFFQQQRILNQQQRHKMSAASGPQSQQATGGVPPSIVSSHHHSQQQQQQQPLPPQQQQQHNYNHNPHHYHQMNTSHHHHGANNSSIYMSNPQSAGQFQTSQNNHLTHQQLRAQHQQQQQPSNQQQTQQHHYNNNRAPQQPTWGSQQQQGMFGQFQNYDSRSAQMGRGGVNGGGGDLSPTSNQLARWFSPDLLERARAGKLPNMPNASHSQHAINLEELERQTAPPVHN</sequence>
<organism evidence="4 5">
    <name type="scientific">Agrilus planipennis</name>
    <name type="common">Emerald ash borer</name>
    <name type="synonym">Agrilus marcopoli</name>
    <dbReference type="NCBI Taxonomy" id="224129"/>
    <lineage>
        <taxon>Eukaryota</taxon>
        <taxon>Metazoa</taxon>
        <taxon>Ecdysozoa</taxon>
        <taxon>Arthropoda</taxon>
        <taxon>Hexapoda</taxon>
        <taxon>Insecta</taxon>
        <taxon>Pterygota</taxon>
        <taxon>Neoptera</taxon>
        <taxon>Endopterygota</taxon>
        <taxon>Coleoptera</taxon>
        <taxon>Polyphaga</taxon>
        <taxon>Elateriformia</taxon>
        <taxon>Buprestoidea</taxon>
        <taxon>Buprestidae</taxon>
        <taxon>Agrilinae</taxon>
        <taxon>Agrilus</taxon>
    </lineage>
</organism>
<feature type="region of interest" description="Disordered" evidence="3">
    <location>
        <begin position="1"/>
        <end position="31"/>
    </location>
</feature>
<feature type="compositionally biased region" description="Basic and acidic residues" evidence="3">
    <location>
        <begin position="119"/>
        <end position="141"/>
    </location>
</feature>
<feature type="compositionally biased region" description="Low complexity" evidence="3">
    <location>
        <begin position="620"/>
        <end position="646"/>
    </location>
</feature>
<dbReference type="AlphaFoldDB" id="A0A1W4XB75"/>
<dbReference type="STRING" id="224129.A0A1W4XB75"/>
<dbReference type="InParanoid" id="A0A1W4XB75"/>
<proteinExistence type="predicted"/>
<name>A0A1W4XB75_AGRPL</name>
<gene>
    <name evidence="5" type="primary">LOC108740290</name>
</gene>
<dbReference type="GO" id="GO:0005634">
    <property type="term" value="C:nucleus"/>
    <property type="evidence" value="ECO:0007669"/>
    <property type="project" value="TreeGrafter"/>
</dbReference>
<dbReference type="FunCoup" id="A0A1W4XB75">
    <property type="interactions" value="236"/>
</dbReference>
<feature type="compositionally biased region" description="Basic and acidic residues" evidence="3">
    <location>
        <begin position="403"/>
        <end position="413"/>
    </location>
</feature>
<accession>A0A1W4XB75</accession>
<dbReference type="InterPro" id="IPR018862">
    <property type="entry name" value="eIF4E-T"/>
</dbReference>
<dbReference type="GO" id="GO:0036464">
    <property type="term" value="C:cytoplasmic ribonucleoprotein granule"/>
    <property type="evidence" value="ECO:0007669"/>
    <property type="project" value="UniProtKB-ARBA"/>
</dbReference>
<protein>
    <submittedName>
        <fullName evidence="5">Eukaryotic translation initiation factor 4E transporter-like isoform X1</fullName>
    </submittedName>
</protein>
<feature type="region of interest" description="Disordered" evidence="3">
    <location>
        <begin position="438"/>
        <end position="472"/>
    </location>
</feature>
<dbReference type="Proteomes" id="UP000192223">
    <property type="component" value="Unplaced"/>
</dbReference>
<feature type="compositionally biased region" description="Low complexity" evidence="3">
    <location>
        <begin position="452"/>
        <end position="466"/>
    </location>
</feature>
<feature type="compositionally biased region" description="Polar residues" evidence="3">
    <location>
        <begin position="1131"/>
        <end position="1156"/>
    </location>
</feature>
<feature type="region of interest" description="Disordered" evidence="3">
    <location>
        <begin position="235"/>
        <end position="421"/>
    </location>
</feature>
<feature type="compositionally biased region" description="Basic and acidic residues" evidence="3">
    <location>
        <begin position="297"/>
        <end position="308"/>
    </location>
</feature>
<feature type="compositionally biased region" description="Polar residues" evidence="3">
    <location>
        <begin position="975"/>
        <end position="984"/>
    </location>
</feature>
<feature type="region of interest" description="Disordered" evidence="3">
    <location>
        <begin position="1251"/>
        <end position="1278"/>
    </location>
</feature>
<comment type="subcellular location">
    <subcellularLocation>
        <location evidence="1">Cytoplasm</location>
    </subcellularLocation>
</comment>
<dbReference type="Pfam" id="PF10477">
    <property type="entry name" value="EIF4E-T"/>
    <property type="match status" value="2"/>
</dbReference>
<feature type="compositionally biased region" description="Gly residues" evidence="3">
    <location>
        <begin position="180"/>
        <end position="189"/>
    </location>
</feature>
<evidence type="ECO:0000313" key="5">
    <source>
        <dbReference type="RefSeq" id="XP_018330067.1"/>
    </source>
</evidence>
<dbReference type="PANTHER" id="PTHR12269:SF1">
    <property type="entry name" value="EUKARYOTIC TRANSLATION INITIATION FACTOR 4E TRANSPORTER"/>
    <property type="match status" value="1"/>
</dbReference>
<feature type="region of interest" description="Disordered" evidence="3">
    <location>
        <begin position="1210"/>
        <end position="1232"/>
    </location>
</feature>
<dbReference type="GeneID" id="108740290"/>
<feature type="region of interest" description="Disordered" evidence="3">
    <location>
        <begin position="916"/>
        <end position="1024"/>
    </location>
</feature>
<reference evidence="5" key="1">
    <citation type="submission" date="2025-08" db="UniProtKB">
        <authorList>
            <consortium name="RefSeq"/>
        </authorList>
    </citation>
    <scope>IDENTIFICATION</scope>
    <source>
        <tissue evidence="5">Entire body</tissue>
    </source>
</reference>
<feature type="compositionally biased region" description="Low complexity" evidence="3">
    <location>
        <begin position="863"/>
        <end position="873"/>
    </location>
</feature>
<feature type="compositionally biased region" description="Low complexity" evidence="3">
    <location>
        <begin position="1157"/>
        <end position="1197"/>
    </location>
</feature>
<dbReference type="RefSeq" id="XP_018330067.1">
    <property type="nucleotide sequence ID" value="XM_018474565.2"/>
</dbReference>
<feature type="region of interest" description="Disordered" evidence="3">
    <location>
        <begin position="605"/>
        <end position="646"/>
    </location>
</feature>
<feature type="compositionally biased region" description="Basic residues" evidence="3">
    <location>
        <begin position="1115"/>
        <end position="1130"/>
    </location>
</feature>
<feature type="region of interest" description="Disordered" evidence="3">
    <location>
        <begin position="1059"/>
        <end position="1197"/>
    </location>
</feature>
<dbReference type="OrthoDB" id="8916892at2759"/>
<keyword evidence="4" id="KW-1185">Reference proteome</keyword>
<feature type="compositionally biased region" description="Basic and acidic residues" evidence="3">
    <location>
        <begin position="324"/>
        <end position="352"/>
    </location>
</feature>
<dbReference type="GO" id="GO:0017148">
    <property type="term" value="P:negative regulation of translation"/>
    <property type="evidence" value="ECO:0007669"/>
    <property type="project" value="TreeGrafter"/>
</dbReference>
<feature type="compositionally biased region" description="Basic and acidic residues" evidence="3">
    <location>
        <begin position="958"/>
        <end position="971"/>
    </location>
</feature>
<dbReference type="KEGG" id="apln:108740290"/>
<feature type="compositionally biased region" description="Gly residues" evidence="3">
    <location>
        <begin position="1215"/>
        <end position="1225"/>
    </location>
</feature>
<evidence type="ECO:0000256" key="2">
    <source>
        <dbReference type="ARBA" id="ARBA00022490"/>
    </source>
</evidence>
<feature type="region of interest" description="Disordered" evidence="3">
    <location>
        <begin position="107"/>
        <end position="145"/>
    </location>
</feature>
<dbReference type="GO" id="GO:0003729">
    <property type="term" value="F:mRNA binding"/>
    <property type="evidence" value="ECO:0007669"/>
    <property type="project" value="TreeGrafter"/>
</dbReference>
<feature type="region of interest" description="Disordered" evidence="3">
    <location>
        <begin position="863"/>
        <end position="895"/>
    </location>
</feature>
<keyword evidence="2" id="KW-0963">Cytoplasm</keyword>
<dbReference type="PANTHER" id="PTHR12269">
    <property type="entry name" value="EUKARYOTIC TRANSLATION INITIATION FACTOR 4E TRANSPORTER"/>
    <property type="match status" value="1"/>
</dbReference>
<evidence type="ECO:0000256" key="1">
    <source>
        <dbReference type="ARBA" id="ARBA00004496"/>
    </source>
</evidence>
<evidence type="ECO:0000313" key="4">
    <source>
        <dbReference type="Proteomes" id="UP000192223"/>
    </source>
</evidence>
<feature type="compositionally biased region" description="Low complexity" evidence="3">
    <location>
        <begin position="992"/>
        <end position="1020"/>
    </location>
</feature>
<evidence type="ECO:0000256" key="3">
    <source>
        <dbReference type="SAM" id="MobiDB-lite"/>
    </source>
</evidence>
<feature type="region of interest" description="Disordered" evidence="3">
    <location>
        <begin position="164"/>
        <end position="195"/>
    </location>
</feature>